<dbReference type="PANTHER" id="PTHR21310">
    <property type="entry name" value="AMINOGLYCOSIDE PHOSPHOTRANSFERASE-RELATED-RELATED"/>
    <property type="match status" value="1"/>
</dbReference>
<dbReference type="Proteomes" id="UP000703269">
    <property type="component" value="Unassembled WGS sequence"/>
</dbReference>
<dbReference type="InterPro" id="IPR011009">
    <property type="entry name" value="Kinase-like_dom_sf"/>
</dbReference>
<dbReference type="InterPro" id="IPR051678">
    <property type="entry name" value="AGP_Transferase"/>
</dbReference>
<dbReference type="GO" id="GO:0016301">
    <property type="term" value="F:kinase activity"/>
    <property type="evidence" value="ECO:0007669"/>
    <property type="project" value="UniProtKB-KW"/>
</dbReference>
<dbReference type="Pfam" id="PF01636">
    <property type="entry name" value="APH"/>
    <property type="match status" value="1"/>
</dbReference>
<evidence type="ECO:0000313" key="2">
    <source>
        <dbReference type="EMBL" id="GJE96626.1"/>
    </source>
</evidence>
<dbReference type="SUPFAM" id="SSF56112">
    <property type="entry name" value="Protein kinase-like (PK-like)"/>
    <property type="match status" value="1"/>
</dbReference>
<keyword evidence="3" id="KW-1185">Reference proteome</keyword>
<dbReference type="EMBL" id="BPQB01000062">
    <property type="protein sequence ID" value="GJE96626.1"/>
    <property type="molecule type" value="Genomic_DNA"/>
</dbReference>
<comment type="caution">
    <text evidence="2">The sequence shown here is derived from an EMBL/GenBank/DDBJ whole genome shotgun (WGS) entry which is preliminary data.</text>
</comment>
<name>A0A9P3LIK8_9APHY</name>
<evidence type="ECO:0000313" key="3">
    <source>
        <dbReference type="Proteomes" id="UP000703269"/>
    </source>
</evidence>
<protein>
    <submittedName>
        <fullName evidence="2">Kinase-like protein</fullName>
    </submittedName>
</protein>
<gene>
    <name evidence="2" type="ORF">PsYK624_128260</name>
</gene>
<dbReference type="Gene3D" id="3.90.1200.10">
    <property type="match status" value="1"/>
</dbReference>
<reference evidence="2 3" key="1">
    <citation type="submission" date="2021-08" db="EMBL/GenBank/DDBJ databases">
        <title>Draft Genome Sequence of Phanerochaete sordida strain YK-624.</title>
        <authorList>
            <person name="Mori T."/>
            <person name="Dohra H."/>
            <person name="Suzuki T."/>
            <person name="Kawagishi H."/>
            <person name="Hirai H."/>
        </authorList>
    </citation>
    <scope>NUCLEOTIDE SEQUENCE [LARGE SCALE GENOMIC DNA]</scope>
    <source>
        <strain evidence="2 3">YK-624</strain>
    </source>
</reference>
<keyword evidence="2" id="KW-0418">Kinase</keyword>
<dbReference type="InterPro" id="IPR002575">
    <property type="entry name" value="Aminoglycoside_PTrfase"/>
</dbReference>
<dbReference type="PANTHER" id="PTHR21310:SF15">
    <property type="entry name" value="AMINOGLYCOSIDE PHOSPHOTRANSFERASE DOMAIN-CONTAINING PROTEIN"/>
    <property type="match status" value="1"/>
</dbReference>
<feature type="domain" description="Aminoglycoside phosphotransferase" evidence="1">
    <location>
        <begin position="59"/>
        <end position="314"/>
    </location>
</feature>
<dbReference type="AlphaFoldDB" id="A0A9P3LIK8"/>
<keyword evidence="2" id="KW-0808">Transferase</keyword>
<organism evidence="2 3">
    <name type="scientific">Phanerochaete sordida</name>
    <dbReference type="NCBI Taxonomy" id="48140"/>
    <lineage>
        <taxon>Eukaryota</taxon>
        <taxon>Fungi</taxon>
        <taxon>Dikarya</taxon>
        <taxon>Basidiomycota</taxon>
        <taxon>Agaricomycotina</taxon>
        <taxon>Agaricomycetes</taxon>
        <taxon>Polyporales</taxon>
        <taxon>Phanerochaetaceae</taxon>
        <taxon>Phanerochaete</taxon>
    </lineage>
</organism>
<dbReference type="OrthoDB" id="10003767at2759"/>
<accession>A0A9P3LIK8</accession>
<evidence type="ECO:0000259" key="1">
    <source>
        <dbReference type="Pfam" id="PF01636"/>
    </source>
</evidence>
<proteinExistence type="predicted"/>
<sequence>MSRHIKSLDDSELDHDLAGEFDALDIDTDAMSSIVASHFNTSCTFLGILPGGFHAHPIKYRLGDGKRIVARIVTHPREGVKTEAEVAAMDCMRARTTIPVPKVHLFCSTIQNPVRAEWIIMDFVEGIPWEDCYEQLSYEQQRTAGVDLARVMSETFSLTATHCGSLLDDCSLRPDQRAARYNIGGAFRVPHSTAWSIGTSGTFAIGPANDSTFINEDDPVHAALCGPFPSERAYLEAVAYRGRPRDDPSNGGAREVFKRVMDVYDAVRPLYRALDSADAPTFHFAHNDLFTTNILLDTATGHITGIIDWDRSGFVPGWQAGYPGINHFGDDCSRFTVAECLDGPDALDEPAEAQEVRESFRDALRSRDPTLWDNHWDGVELRAILWNLGIPEPERVRLWVEKYKEYHWDPILRGPFPANLATSTDPS</sequence>